<dbReference type="GO" id="GO:0020037">
    <property type="term" value="F:heme binding"/>
    <property type="evidence" value="ECO:0007669"/>
    <property type="project" value="InterPro"/>
</dbReference>
<evidence type="ECO:0000256" key="3">
    <source>
        <dbReference type="ARBA" id="ARBA00022617"/>
    </source>
</evidence>
<organism evidence="14 15">
    <name type="scientific">Morus notabilis</name>
    <dbReference type="NCBI Taxonomy" id="981085"/>
    <lineage>
        <taxon>Eukaryota</taxon>
        <taxon>Viridiplantae</taxon>
        <taxon>Streptophyta</taxon>
        <taxon>Embryophyta</taxon>
        <taxon>Tracheophyta</taxon>
        <taxon>Spermatophyta</taxon>
        <taxon>Magnoliopsida</taxon>
        <taxon>eudicotyledons</taxon>
        <taxon>Gunneridae</taxon>
        <taxon>Pentapetalae</taxon>
        <taxon>rosids</taxon>
        <taxon>fabids</taxon>
        <taxon>Rosales</taxon>
        <taxon>Moraceae</taxon>
        <taxon>Moreae</taxon>
        <taxon>Morus</taxon>
    </lineage>
</organism>
<reference evidence="15" key="1">
    <citation type="submission" date="2013-01" db="EMBL/GenBank/DDBJ databases">
        <title>Draft Genome Sequence of a Mulberry Tree, Morus notabilis C.K. Schneid.</title>
        <authorList>
            <person name="He N."/>
            <person name="Zhao S."/>
        </authorList>
    </citation>
    <scope>NUCLEOTIDE SEQUENCE</scope>
</reference>
<dbReference type="KEGG" id="mnt:21409126"/>
<dbReference type="Proteomes" id="UP000030645">
    <property type="component" value="Unassembled WGS sequence"/>
</dbReference>
<evidence type="ECO:0000256" key="9">
    <source>
        <dbReference type="ARBA" id="ARBA00023033"/>
    </source>
</evidence>
<dbReference type="PROSITE" id="PS00086">
    <property type="entry name" value="CYTOCHROME_P450"/>
    <property type="match status" value="1"/>
</dbReference>
<dbReference type="SUPFAM" id="SSF48264">
    <property type="entry name" value="Cytochrome P450"/>
    <property type="match status" value="1"/>
</dbReference>
<dbReference type="Gene3D" id="1.10.630.10">
    <property type="entry name" value="Cytochrome P450"/>
    <property type="match status" value="1"/>
</dbReference>
<dbReference type="InterPro" id="IPR017972">
    <property type="entry name" value="Cyt_P450_CS"/>
</dbReference>
<feature type="binding site" description="axial binding residue" evidence="11">
    <location>
        <position position="464"/>
    </location>
    <ligand>
        <name>heme</name>
        <dbReference type="ChEBI" id="CHEBI:30413"/>
    </ligand>
    <ligandPart>
        <name>Fe</name>
        <dbReference type="ChEBI" id="CHEBI:18248"/>
    </ligandPart>
</feature>
<evidence type="ECO:0000313" key="15">
    <source>
        <dbReference type="Proteomes" id="UP000030645"/>
    </source>
</evidence>
<evidence type="ECO:0000256" key="4">
    <source>
        <dbReference type="ARBA" id="ARBA00022692"/>
    </source>
</evidence>
<keyword evidence="10 13" id="KW-0472">Membrane</keyword>
<evidence type="ECO:0000256" key="11">
    <source>
        <dbReference type="PIRSR" id="PIRSR602401-1"/>
    </source>
</evidence>
<dbReference type="PRINTS" id="PR00385">
    <property type="entry name" value="P450"/>
</dbReference>
<comment type="subcellular location">
    <subcellularLocation>
        <location evidence="1">Membrane</location>
        <topology evidence="1">Single-pass membrane protein</topology>
    </subcellularLocation>
</comment>
<gene>
    <name evidence="14" type="ORF">L484_026469</name>
</gene>
<keyword evidence="4 13" id="KW-0812">Transmembrane</keyword>
<keyword evidence="15" id="KW-1185">Reference proteome</keyword>
<dbReference type="AlphaFoldDB" id="W9RAM1"/>
<evidence type="ECO:0000256" key="8">
    <source>
        <dbReference type="ARBA" id="ARBA00023004"/>
    </source>
</evidence>
<feature type="transmembrane region" description="Helical" evidence="13">
    <location>
        <begin position="6"/>
        <end position="28"/>
    </location>
</feature>
<dbReference type="InterPro" id="IPR050665">
    <property type="entry name" value="Cytochrome_P450_Monooxygen"/>
</dbReference>
<keyword evidence="8 11" id="KW-0408">Iron</keyword>
<accession>W9RAM1</accession>
<keyword evidence="6 13" id="KW-1133">Transmembrane helix</keyword>
<dbReference type="InterPro" id="IPR002401">
    <property type="entry name" value="Cyt_P450_E_grp-I"/>
</dbReference>
<dbReference type="GO" id="GO:0004497">
    <property type="term" value="F:monooxygenase activity"/>
    <property type="evidence" value="ECO:0007669"/>
    <property type="project" value="UniProtKB-KW"/>
</dbReference>
<keyword evidence="5 11" id="KW-0479">Metal-binding</keyword>
<dbReference type="eggNOG" id="KOG0157">
    <property type="taxonomic scope" value="Eukaryota"/>
</dbReference>
<keyword evidence="7 12" id="KW-0560">Oxidoreductase</keyword>
<evidence type="ECO:0000256" key="5">
    <source>
        <dbReference type="ARBA" id="ARBA00022723"/>
    </source>
</evidence>
<evidence type="ECO:0000256" key="1">
    <source>
        <dbReference type="ARBA" id="ARBA00004167"/>
    </source>
</evidence>
<dbReference type="GO" id="GO:0005506">
    <property type="term" value="F:iron ion binding"/>
    <property type="evidence" value="ECO:0007669"/>
    <property type="project" value="InterPro"/>
</dbReference>
<dbReference type="PRINTS" id="PR00463">
    <property type="entry name" value="EP450I"/>
</dbReference>
<evidence type="ECO:0000256" key="7">
    <source>
        <dbReference type="ARBA" id="ARBA00023002"/>
    </source>
</evidence>
<evidence type="ECO:0000256" key="2">
    <source>
        <dbReference type="ARBA" id="ARBA00010617"/>
    </source>
</evidence>
<sequence length="516" mass="59151">MRTLGDVTIVVTSFLGLFFLLVLVKVLHKLWWIPTRIRHLMAMQGIKGPSYRFIHGNTKEISTMEKEARSRAILGLSHNIFPKVQPHIELWTDIYGKKYLQWLGPQAHLVITEPESIKEVLNNRNRAYPKTDVKGFVRKVFGNGLVTSEGEKWGKMRKLANYAFHGESLRGMNPAMISSVETMLERWKNYEGKEVEVFEEFRLLTSEVISRTAFGSSYLEGKKIFDMLQKLNLLAFRNLYKVSFSGFSKFFKTKDEVKSEMLEKEMCDCVIELIKKREEKVMNGEEDSFGSDFFGVLIRAHHDADEKQRISVDDMVDECKTFYVAGQETTNILLGWTVLLLAVHSDWQEEARKEVLNLFGREKPNPDGISKLKIMSMVINESLRLYPPVITITRKVGREIKLGKHILPANLNLFISNLALHHDPQIWGEDVNQFKPERFSEGVSTATNNNAAAFFPFGIGARSCVGMNFAITEAKIALSMILQRYSFTLSPAYVHWPFQRPTLHPQHGIQVILQSL</sequence>
<dbReference type="InterPro" id="IPR001128">
    <property type="entry name" value="Cyt_P450"/>
</dbReference>
<evidence type="ECO:0000256" key="10">
    <source>
        <dbReference type="ARBA" id="ARBA00023136"/>
    </source>
</evidence>
<comment type="similarity">
    <text evidence="2 12">Belongs to the cytochrome P450 family.</text>
</comment>
<dbReference type="InterPro" id="IPR036396">
    <property type="entry name" value="Cyt_P450_sf"/>
</dbReference>
<comment type="cofactor">
    <cofactor evidence="11">
        <name>heme</name>
        <dbReference type="ChEBI" id="CHEBI:30413"/>
    </cofactor>
</comment>
<dbReference type="PANTHER" id="PTHR24282">
    <property type="entry name" value="CYTOCHROME P450 FAMILY MEMBER"/>
    <property type="match status" value="1"/>
</dbReference>
<proteinExistence type="inferred from homology"/>
<dbReference type="GO" id="GO:0016020">
    <property type="term" value="C:membrane"/>
    <property type="evidence" value="ECO:0007669"/>
    <property type="project" value="UniProtKB-SubCell"/>
</dbReference>
<dbReference type="PANTHER" id="PTHR24282:SF20">
    <property type="entry name" value="CYTOCHROME P450 CYP749A22-LIKE"/>
    <property type="match status" value="1"/>
</dbReference>
<dbReference type="STRING" id="981085.W9RAM1"/>
<evidence type="ECO:0000256" key="12">
    <source>
        <dbReference type="RuleBase" id="RU000461"/>
    </source>
</evidence>
<dbReference type="Pfam" id="PF00067">
    <property type="entry name" value="p450"/>
    <property type="match status" value="1"/>
</dbReference>
<evidence type="ECO:0000313" key="14">
    <source>
        <dbReference type="EMBL" id="EXB44887.1"/>
    </source>
</evidence>
<evidence type="ECO:0000256" key="13">
    <source>
        <dbReference type="SAM" id="Phobius"/>
    </source>
</evidence>
<evidence type="ECO:0000256" key="6">
    <source>
        <dbReference type="ARBA" id="ARBA00022989"/>
    </source>
</evidence>
<dbReference type="EMBL" id="KE343883">
    <property type="protein sequence ID" value="EXB44887.1"/>
    <property type="molecule type" value="Genomic_DNA"/>
</dbReference>
<dbReference type="OrthoDB" id="1470350at2759"/>
<name>W9RAM1_9ROSA</name>
<keyword evidence="3 11" id="KW-0349">Heme</keyword>
<protein>
    <submittedName>
        <fullName evidence="14">Cytochrome P450 734A1</fullName>
    </submittedName>
</protein>
<dbReference type="GO" id="GO:0016705">
    <property type="term" value="F:oxidoreductase activity, acting on paired donors, with incorporation or reduction of molecular oxygen"/>
    <property type="evidence" value="ECO:0007669"/>
    <property type="project" value="InterPro"/>
</dbReference>
<keyword evidence="9 12" id="KW-0503">Monooxygenase</keyword>